<dbReference type="InterPro" id="IPR003591">
    <property type="entry name" value="Leu-rich_rpt_typical-subtyp"/>
</dbReference>
<dbReference type="Gene3D" id="3.80.10.10">
    <property type="entry name" value="Ribonuclease Inhibitor"/>
    <property type="match status" value="3"/>
</dbReference>
<keyword evidence="7 18" id="KW-0732">Signal</keyword>
<evidence type="ECO:0000256" key="16">
    <source>
        <dbReference type="ARBA" id="ARBA00077189"/>
    </source>
</evidence>
<dbReference type="EMBL" id="AFYH01006005">
    <property type="status" value="NOT_ANNOTATED_CDS"/>
    <property type="molecule type" value="Genomic_DNA"/>
</dbReference>
<evidence type="ECO:0000256" key="15">
    <source>
        <dbReference type="ARBA" id="ARBA00067218"/>
    </source>
</evidence>
<keyword evidence="21" id="KW-1185">Reference proteome</keyword>
<keyword evidence="6" id="KW-0765">Sulfation</keyword>
<organism evidence="20 21">
    <name type="scientific">Latimeria chalumnae</name>
    <name type="common">Coelacanth</name>
    <dbReference type="NCBI Taxonomy" id="7897"/>
    <lineage>
        <taxon>Eukaryota</taxon>
        <taxon>Metazoa</taxon>
        <taxon>Chordata</taxon>
        <taxon>Craniata</taxon>
        <taxon>Vertebrata</taxon>
        <taxon>Euteleostomi</taxon>
        <taxon>Coelacanthiformes</taxon>
        <taxon>Coelacanthidae</taxon>
        <taxon>Latimeria</taxon>
    </lineage>
</organism>
<dbReference type="OMA" id="HYHHLTY"/>
<dbReference type="Proteomes" id="UP000008672">
    <property type="component" value="Unassembled WGS sequence"/>
</dbReference>
<evidence type="ECO:0000256" key="1">
    <source>
        <dbReference type="ARBA" id="ARBA00004498"/>
    </source>
</evidence>
<evidence type="ECO:0000256" key="13">
    <source>
        <dbReference type="ARBA" id="ARBA00060161"/>
    </source>
</evidence>
<evidence type="ECO:0000256" key="11">
    <source>
        <dbReference type="ARBA" id="ARBA00023157"/>
    </source>
</evidence>
<dbReference type="EMBL" id="AFYH01006006">
    <property type="status" value="NOT_ANNOTATED_CDS"/>
    <property type="molecule type" value="Genomic_DNA"/>
</dbReference>
<evidence type="ECO:0000256" key="3">
    <source>
        <dbReference type="ARBA" id="ARBA00022525"/>
    </source>
</evidence>
<dbReference type="InterPro" id="IPR050333">
    <property type="entry name" value="SLRP"/>
</dbReference>
<proteinExistence type="inferred from homology"/>
<dbReference type="PROSITE" id="PS51450">
    <property type="entry name" value="LRR"/>
    <property type="match status" value="2"/>
</dbReference>
<dbReference type="PANTHER" id="PTHR45712">
    <property type="entry name" value="AGAP008170-PA"/>
    <property type="match status" value="1"/>
</dbReference>
<dbReference type="Pfam" id="PF13855">
    <property type="entry name" value="LRR_8"/>
    <property type="match status" value="2"/>
</dbReference>
<dbReference type="GO" id="GO:0005615">
    <property type="term" value="C:extracellular space"/>
    <property type="evidence" value="ECO:0007669"/>
    <property type="project" value="TreeGrafter"/>
</dbReference>
<keyword evidence="3" id="KW-0964">Secreted</keyword>
<dbReference type="FunCoup" id="H3BHW5">
    <property type="interactions" value="33"/>
</dbReference>
<reference evidence="20" key="3">
    <citation type="submission" date="2025-09" db="UniProtKB">
        <authorList>
            <consortium name="Ensembl"/>
        </authorList>
    </citation>
    <scope>IDENTIFICATION</scope>
</reference>
<evidence type="ECO:0000256" key="4">
    <source>
        <dbReference type="ARBA" id="ARBA00022530"/>
    </source>
</evidence>
<evidence type="ECO:0000256" key="17">
    <source>
        <dbReference type="ARBA" id="ARBA00083850"/>
    </source>
</evidence>
<keyword evidence="4" id="KW-0272">Extracellular matrix</keyword>
<dbReference type="Bgee" id="ENSLACG00000018880">
    <property type="expression patterns" value="Expressed in pelvic fin and 4 other cell types or tissues"/>
</dbReference>
<comment type="similarity">
    <text evidence="2">Belongs to the small leucine-rich proteoglycan (SLRP) family. SLRP class II subfamily.</text>
</comment>
<sequence>MGFLTQISILMLFFVVKVLGQDYEDDYHEYEEEYEEESPVVHLPTFSFMRIAEYGEIYHAYSYECASECFCPSTIPFAMYCDNRKLKVIPYIPAHIRFLYLQFNEIEAVTSKSFVNATGLREINLSYNKIRSSQIDRGVFAKLNNLKALHLQYNKLEEFPSPLPKSLERLILGFNKISKIPGDALANLVNVTMLDLCNNELTDSAFKGRVLGKMKRLMQINLCSNKLKAMPSDLPTSLLYLSLENNSISSIPEGYFTKTPKLTALRMSHNILQEVPYNVFNLSSLIELNLGNNRLTRIFYVSRSLEHLYLQNNDFESMNITLMCPTINPINPNQLTYLRIDQNKLKGPLSTYAYLCFPRIQSIYYGEQKKVQTEVTVTEVYTIHEVAVFPEEE</sequence>
<evidence type="ECO:0000313" key="21">
    <source>
        <dbReference type="Proteomes" id="UP000008672"/>
    </source>
</evidence>
<dbReference type="SUPFAM" id="SSF52058">
    <property type="entry name" value="L domain-like"/>
    <property type="match status" value="1"/>
</dbReference>
<evidence type="ECO:0000256" key="12">
    <source>
        <dbReference type="ARBA" id="ARBA00023180"/>
    </source>
</evidence>
<keyword evidence="10" id="KW-0654">Proteoglycan</keyword>
<dbReference type="GO" id="GO:0007155">
    <property type="term" value="P:cell adhesion"/>
    <property type="evidence" value="ECO:0007669"/>
    <property type="project" value="UniProtKB-KW"/>
</dbReference>
<evidence type="ECO:0000256" key="2">
    <source>
        <dbReference type="ARBA" id="ARBA00005818"/>
    </source>
</evidence>
<comment type="subunit">
    <text evidence="14">Binds the alpha(V)beta(3)-integrin.</text>
</comment>
<evidence type="ECO:0000256" key="7">
    <source>
        <dbReference type="ARBA" id="ARBA00022729"/>
    </source>
</evidence>
<gene>
    <name evidence="20" type="primary">OMD</name>
</gene>
<evidence type="ECO:0000256" key="9">
    <source>
        <dbReference type="ARBA" id="ARBA00022889"/>
    </source>
</evidence>
<dbReference type="HOGENOM" id="CLU_000288_186_4_1"/>
<feature type="signal peptide" evidence="18">
    <location>
        <begin position="1"/>
        <end position="20"/>
    </location>
</feature>
<dbReference type="eggNOG" id="KOG0619">
    <property type="taxonomic scope" value="Eukaryota"/>
</dbReference>
<evidence type="ECO:0000256" key="5">
    <source>
        <dbReference type="ARBA" id="ARBA00022614"/>
    </source>
</evidence>
<evidence type="ECO:0000256" key="8">
    <source>
        <dbReference type="ARBA" id="ARBA00022737"/>
    </source>
</evidence>
<evidence type="ECO:0000256" key="10">
    <source>
        <dbReference type="ARBA" id="ARBA00022974"/>
    </source>
</evidence>
<feature type="chain" id="PRO_5003580518" description="Osteomodulin" evidence="18">
    <location>
        <begin position="21"/>
        <end position="393"/>
    </location>
</feature>
<dbReference type="InterPro" id="IPR032675">
    <property type="entry name" value="LRR_dom_sf"/>
</dbReference>
<dbReference type="SMART" id="SM00013">
    <property type="entry name" value="LRRNT"/>
    <property type="match status" value="1"/>
</dbReference>
<reference evidence="20" key="2">
    <citation type="submission" date="2025-08" db="UniProtKB">
        <authorList>
            <consortium name="Ensembl"/>
        </authorList>
    </citation>
    <scope>IDENTIFICATION</scope>
</reference>
<comment type="function">
    <text evidence="13">May be implicated in biomineralization processes. Has a function in binding of osteoblasts via the alpha(V)beta(3)-integrin.</text>
</comment>
<name>H3BHW5_LATCH</name>
<keyword evidence="5" id="KW-0433">Leucine-rich repeat</keyword>
<dbReference type="SMART" id="SM00369">
    <property type="entry name" value="LRR_TYP"/>
    <property type="match status" value="8"/>
</dbReference>
<dbReference type="SMART" id="SM00364">
    <property type="entry name" value="LRR_BAC"/>
    <property type="match status" value="6"/>
</dbReference>
<keyword evidence="9" id="KW-0130">Cell adhesion</keyword>
<dbReference type="STRING" id="7897.ENSLACP00000021486"/>
<keyword evidence="12" id="KW-0325">Glycoprotein</keyword>
<accession>H3BHW5</accession>
<feature type="domain" description="LRRNT" evidence="19">
    <location>
        <begin position="64"/>
        <end position="98"/>
    </location>
</feature>
<dbReference type="InterPro" id="IPR000372">
    <property type="entry name" value="LRRNT"/>
</dbReference>
<evidence type="ECO:0000256" key="18">
    <source>
        <dbReference type="SAM" id="SignalP"/>
    </source>
</evidence>
<dbReference type="GeneTree" id="ENSGT00940000160986"/>
<evidence type="ECO:0000259" key="19">
    <source>
        <dbReference type="SMART" id="SM00013"/>
    </source>
</evidence>
<dbReference type="AlphaFoldDB" id="H3BHW5"/>
<reference evidence="21" key="1">
    <citation type="submission" date="2011-08" db="EMBL/GenBank/DDBJ databases">
        <title>The draft genome of Latimeria chalumnae.</title>
        <authorList>
            <person name="Di Palma F."/>
            <person name="Alfoldi J."/>
            <person name="Johnson J."/>
            <person name="Berlin A."/>
            <person name="Gnerre S."/>
            <person name="Jaffe D."/>
            <person name="MacCallum I."/>
            <person name="Young S."/>
            <person name="Walker B.J."/>
            <person name="Lander E."/>
            <person name="Lindblad-Toh K."/>
        </authorList>
    </citation>
    <scope>NUCLEOTIDE SEQUENCE [LARGE SCALE GENOMIC DNA]</scope>
    <source>
        <strain evidence="21">Wild caught</strain>
    </source>
</reference>
<evidence type="ECO:0000256" key="14">
    <source>
        <dbReference type="ARBA" id="ARBA00065765"/>
    </source>
</evidence>
<dbReference type="Ensembl" id="ENSLACT00000021627.1">
    <property type="protein sequence ID" value="ENSLACP00000021486.1"/>
    <property type="gene ID" value="ENSLACG00000018880.1"/>
</dbReference>
<dbReference type="InParanoid" id="H3BHW5"/>
<dbReference type="FunFam" id="3.80.10.10:FF:000455">
    <property type="entry name" value="Osteomodulin"/>
    <property type="match status" value="1"/>
</dbReference>
<dbReference type="PANTHER" id="PTHR45712:SF3">
    <property type="entry name" value="OSTEOMODULIN"/>
    <property type="match status" value="1"/>
</dbReference>
<keyword evidence="11" id="KW-1015">Disulfide bond</keyword>
<comment type="subcellular location">
    <subcellularLocation>
        <location evidence="1">Secreted</location>
        <location evidence="1">Extracellular space</location>
        <location evidence="1">Extracellular matrix</location>
    </subcellularLocation>
</comment>
<dbReference type="InterPro" id="IPR001611">
    <property type="entry name" value="Leu-rich_rpt"/>
</dbReference>
<keyword evidence="8" id="KW-0677">Repeat</keyword>
<protein>
    <recommendedName>
        <fullName evidence="15">Osteomodulin</fullName>
    </recommendedName>
    <alternativeName>
        <fullName evidence="17">Keratan sulfate proteoglycan osteomodulin</fullName>
    </alternativeName>
    <alternativeName>
        <fullName evidence="16">Osteoadherin</fullName>
    </alternativeName>
</protein>
<evidence type="ECO:0000256" key="6">
    <source>
        <dbReference type="ARBA" id="ARBA00022641"/>
    </source>
</evidence>
<evidence type="ECO:0000313" key="20">
    <source>
        <dbReference type="Ensembl" id="ENSLACP00000021486.1"/>
    </source>
</evidence>